<evidence type="ECO:0000256" key="3">
    <source>
        <dbReference type="ARBA" id="ARBA00022475"/>
    </source>
</evidence>
<feature type="transmembrane region" description="Helical" evidence="8">
    <location>
        <begin position="163"/>
        <end position="182"/>
    </location>
</feature>
<evidence type="ECO:0000313" key="10">
    <source>
        <dbReference type="EMBL" id="UTI64894.1"/>
    </source>
</evidence>
<dbReference type="CDD" id="cd17321">
    <property type="entry name" value="MFS_MMR_MDR_like"/>
    <property type="match status" value="1"/>
</dbReference>
<sequence length="503" mass="51372">MNAAQARSLAVICTATFMLLLDITIVNVALPDIATSLKSSFSDLQWVVDAYALSLAAFLLTAGSLADLFGRKRIFTIGLAIFTGASLLCGLASSPLVLELARALQGIGGAAMFATSLALLGATFQGPQRGTAFGIWGATTGAAVAIGPLVGGLLTEHVSWESIFFINVPIGLLAILASTRVLEESTGPASRLDVPGVITFSGGLFLLIFSLVRGNAEGWGSPLIVGFLVGAAVLLPLFVLVERRSPHPMLDLQLFRKPAFTGAAVAAFVLSSGMFAMFLYLTLYIQNALHFKPLDAGLRFLPITLLSFSAAPIAGKLSARIPVRYLLGGGLALVGTGLLLMTGLDAGSKWTALLPGFIVAGVGIGMVNPALASTAIGVVDPRRAGMASGINNTFRQVGVATGIAGLGAIFQATLQHKLPGGPPGEVLAAGDPRVLGPGQATRFLTAYSSALNELLLVGGLVSLAGAVIAFVLVRPQDFVAHGAPAGPPAARPETSEAGVGVAG</sequence>
<evidence type="ECO:0000256" key="7">
    <source>
        <dbReference type="SAM" id="MobiDB-lite"/>
    </source>
</evidence>
<feature type="domain" description="Major facilitator superfamily (MFS) profile" evidence="9">
    <location>
        <begin position="8"/>
        <end position="477"/>
    </location>
</feature>
<dbReference type="PRINTS" id="PR01036">
    <property type="entry name" value="TCRTETB"/>
</dbReference>
<feature type="transmembrane region" description="Helical" evidence="8">
    <location>
        <begin position="50"/>
        <end position="70"/>
    </location>
</feature>
<organism evidence="10 11">
    <name type="scientific">Paraconexibacter antarcticus</name>
    <dbReference type="NCBI Taxonomy" id="2949664"/>
    <lineage>
        <taxon>Bacteria</taxon>
        <taxon>Bacillati</taxon>
        <taxon>Actinomycetota</taxon>
        <taxon>Thermoleophilia</taxon>
        <taxon>Solirubrobacterales</taxon>
        <taxon>Paraconexibacteraceae</taxon>
        <taxon>Paraconexibacter</taxon>
    </lineage>
</organism>
<dbReference type="Gene3D" id="1.20.1720.10">
    <property type="entry name" value="Multidrug resistance protein D"/>
    <property type="match status" value="1"/>
</dbReference>
<dbReference type="InterPro" id="IPR036259">
    <property type="entry name" value="MFS_trans_sf"/>
</dbReference>
<proteinExistence type="predicted"/>
<dbReference type="PANTHER" id="PTHR42718">
    <property type="entry name" value="MAJOR FACILITATOR SUPERFAMILY MULTIDRUG TRANSPORTER MFSC"/>
    <property type="match status" value="1"/>
</dbReference>
<protein>
    <submittedName>
        <fullName evidence="10">MFS transporter</fullName>
    </submittedName>
</protein>
<keyword evidence="11" id="KW-1185">Reference proteome</keyword>
<feature type="transmembrane region" description="Helical" evidence="8">
    <location>
        <begin position="103"/>
        <end position="124"/>
    </location>
</feature>
<feature type="transmembrane region" description="Helical" evidence="8">
    <location>
        <begin position="219"/>
        <end position="241"/>
    </location>
</feature>
<feature type="transmembrane region" description="Helical" evidence="8">
    <location>
        <begin position="194"/>
        <end position="213"/>
    </location>
</feature>
<dbReference type="PANTHER" id="PTHR42718:SF49">
    <property type="entry name" value="EXPORT PROTEIN"/>
    <property type="match status" value="1"/>
</dbReference>
<feature type="transmembrane region" description="Helical" evidence="8">
    <location>
        <begin position="325"/>
        <end position="344"/>
    </location>
</feature>
<keyword evidence="3" id="KW-1003">Cell membrane</keyword>
<dbReference type="Proteomes" id="UP001056035">
    <property type="component" value="Chromosome"/>
</dbReference>
<feature type="transmembrane region" description="Helical" evidence="8">
    <location>
        <begin position="262"/>
        <end position="284"/>
    </location>
</feature>
<keyword evidence="6 8" id="KW-0472">Membrane</keyword>
<dbReference type="SUPFAM" id="SSF103473">
    <property type="entry name" value="MFS general substrate transporter"/>
    <property type="match status" value="1"/>
</dbReference>
<evidence type="ECO:0000256" key="8">
    <source>
        <dbReference type="SAM" id="Phobius"/>
    </source>
</evidence>
<feature type="transmembrane region" description="Helical" evidence="8">
    <location>
        <begin position="131"/>
        <end position="151"/>
    </location>
</feature>
<feature type="transmembrane region" description="Helical" evidence="8">
    <location>
        <begin position="9"/>
        <end position="30"/>
    </location>
</feature>
<reference evidence="10 11" key="1">
    <citation type="submission" date="2022-06" db="EMBL/GenBank/DDBJ databases">
        <title>Paraconexibacter antarcticus.</title>
        <authorList>
            <person name="Kim C.S."/>
        </authorList>
    </citation>
    <scope>NUCLEOTIDE SEQUENCE [LARGE SCALE GENOMIC DNA]</scope>
    <source>
        <strain evidence="10 11">02-257</strain>
    </source>
</reference>
<comment type="subcellular location">
    <subcellularLocation>
        <location evidence="1">Cell membrane</location>
        <topology evidence="1">Multi-pass membrane protein</topology>
    </subcellularLocation>
</comment>
<dbReference type="PROSITE" id="PS50850">
    <property type="entry name" value="MFS"/>
    <property type="match status" value="1"/>
</dbReference>
<feature type="transmembrane region" description="Helical" evidence="8">
    <location>
        <begin position="454"/>
        <end position="473"/>
    </location>
</feature>
<evidence type="ECO:0000256" key="5">
    <source>
        <dbReference type="ARBA" id="ARBA00022989"/>
    </source>
</evidence>
<evidence type="ECO:0000256" key="1">
    <source>
        <dbReference type="ARBA" id="ARBA00004651"/>
    </source>
</evidence>
<dbReference type="Pfam" id="PF07690">
    <property type="entry name" value="MFS_1"/>
    <property type="match status" value="1"/>
</dbReference>
<dbReference type="RefSeq" id="WP_254571586.1">
    <property type="nucleotide sequence ID" value="NZ_CP098502.1"/>
</dbReference>
<gene>
    <name evidence="10" type="ORF">NBH00_01495</name>
</gene>
<evidence type="ECO:0000259" key="9">
    <source>
        <dbReference type="PROSITE" id="PS50850"/>
    </source>
</evidence>
<feature type="transmembrane region" description="Helical" evidence="8">
    <location>
        <begin position="393"/>
        <end position="414"/>
    </location>
</feature>
<dbReference type="InterPro" id="IPR011701">
    <property type="entry name" value="MFS"/>
</dbReference>
<dbReference type="InterPro" id="IPR020846">
    <property type="entry name" value="MFS_dom"/>
</dbReference>
<dbReference type="EMBL" id="CP098502">
    <property type="protein sequence ID" value="UTI64894.1"/>
    <property type="molecule type" value="Genomic_DNA"/>
</dbReference>
<feature type="transmembrane region" description="Helical" evidence="8">
    <location>
        <begin position="296"/>
        <end position="313"/>
    </location>
</feature>
<evidence type="ECO:0000256" key="6">
    <source>
        <dbReference type="ARBA" id="ARBA00023136"/>
    </source>
</evidence>
<accession>A0ABY5DTH4</accession>
<keyword evidence="5 8" id="KW-1133">Transmembrane helix</keyword>
<feature type="transmembrane region" description="Helical" evidence="8">
    <location>
        <begin position="77"/>
        <end position="97"/>
    </location>
</feature>
<keyword evidence="2" id="KW-0813">Transport</keyword>
<evidence type="ECO:0000313" key="11">
    <source>
        <dbReference type="Proteomes" id="UP001056035"/>
    </source>
</evidence>
<evidence type="ECO:0000256" key="2">
    <source>
        <dbReference type="ARBA" id="ARBA00022448"/>
    </source>
</evidence>
<evidence type="ECO:0000256" key="4">
    <source>
        <dbReference type="ARBA" id="ARBA00022692"/>
    </source>
</evidence>
<dbReference type="InterPro" id="IPR004638">
    <property type="entry name" value="EmrB-like"/>
</dbReference>
<feature type="region of interest" description="Disordered" evidence="7">
    <location>
        <begin position="482"/>
        <end position="503"/>
    </location>
</feature>
<keyword evidence="4 8" id="KW-0812">Transmembrane</keyword>
<dbReference type="NCBIfam" id="TIGR00711">
    <property type="entry name" value="efflux_EmrB"/>
    <property type="match status" value="1"/>
</dbReference>
<dbReference type="Gene3D" id="1.20.1250.20">
    <property type="entry name" value="MFS general substrate transporter like domains"/>
    <property type="match status" value="1"/>
</dbReference>
<name>A0ABY5DTH4_9ACTN</name>
<feature type="transmembrane region" description="Helical" evidence="8">
    <location>
        <begin position="350"/>
        <end position="372"/>
    </location>
</feature>